<keyword evidence="1" id="KW-1133">Transmembrane helix</keyword>
<evidence type="ECO:0000256" key="1">
    <source>
        <dbReference type="SAM" id="Phobius"/>
    </source>
</evidence>
<protein>
    <submittedName>
        <fullName evidence="2">Uncharacterized protein</fullName>
    </submittedName>
</protein>
<feature type="transmembrane region" description="Helical" evidence="1">
    <location>
        <begin position="46"/>
        <end position="65"/>
    </location>
</feature>
<keyword evidence="3" id="KW-1185">Reference proteome</keyword>
<accession>A0A229TCG6</accession>
<comment type="caution">
    <text evidence="2">The sequence shown here is derived from an EMBL/GenBank/DDBJ whole genome shotgun (WGS) entry which is preliminary data.</text>
</comment>
<feature type="transmembrane region" description="Helical" evidence="1">
    <location>
        <begin position="72"/>
        <end position="92"/>
    </location>
</feature>
<dbReference type="EMBL" id="NMUL01000009">
    <property type="protein sequence ID" value="OXM68631.1"/>
    <property type="molecule type" value="Genomic_DNA"/>
</dbReference>
<dbReference type="RefSeq" id="WP_093947392.1">
    <property type="nucleotide sequence ID" value="NZ_NMUL01000009.1"/>
</dbReference>
<keyword evidence="1" id="KW-0812">Transmembrane</keyword>
<reference evidence="3" key="1">
    <citation type="submission" date="2017-07" db="EMBL/GenBank/DDBJ databases">
        <title>Comparative genome mining reveals phylogenetic distribution patterns of secondary metabolites in Amycolatopsis.</title>
        <authorList>
            <person name="Adamek M."/>
            <person name="Alanjary M."/>
            <person name="Sales-Ortells H."/>
            <person name="Goodfellow M."/>
            <person name="Bull A.T."/>
            <person name="Kalinowski J."/>
            <person name="Ziemert N."/>
        </authorList>
    </citation>
    <scope>NUCLEOTIDE SEQUENCE [LARGE SCALE GENOMIC DNA]</scope>
    <source>
        <strain evidence="3">H5</strain>
    </source>
</reference>
<sequence length="264" mass="28409">MRNPWWLRVFFALVVVQALMLGRALIWPQLISENLPWPATPLNARFVASLYGMGALTGLFSAAAPRYVAVRISLVSVGTVTGGLLLLTLPHLGQFGSDDFPARWLIFYGVDVVIAALALYLLRGKDNRPAGHHRFAPLTGAYTALLAVCGVVMLVAPDFAVQLWPWSLTPILAQVYSVFLLTFAAGGVLVTMDVRPEAGWIWTAANLGTVLLVLGVSLANLDRFKAGPSTVAWFVVFGVDAALLAVVLLRSRGTALVRTARLAS</sequence>
<feature type="transmembrane region" description="Helical" evidence="1">
    <location>
        <begin position="199"/>
        <end position="219"/>
    </location>
</feature>
<proteinExistence type="predicted"/>
<feature type="transmembrane region" description="Helical" evidence="1">
    <location>
        <begin position="231"/>
        <end position="249"/>
    </location>
</feature>
<organism evidence="2 3">
    <name type="scientific">Amycolatopsis vastitatis</name>
    <dbReference type="NCBI Taxonomy" id="1905142"/>
    <lineage>
        <taxon>Bacteria</taxon>
        <taxon>Bacillati</taxon>
        <taxon>Actinomycetota</taxon>
        <taxon>Actinomycetes</taxon>
        <taxon>Pseudonocardiales</taxon>
        <taxon>Pseudonocardiaceae</taxon>
        <taxon>Amycolatopsis</taxon>
    </lineage>
</organism>
<dbReference type="Proteomes" id="UP000215199">
    <property type="component" value="Unassembled WGS sequence"/>
</dbReference>
<dbReference type="OrthoDB" id="3078421at2"/>
<dbReference type="AlphaFoldDB" id="A0A229TCG6"/>
<feature type="transmembrane region" description="Helical" evidence="1">
    <location>
        <begin position="104"/>
        <end position="123"/>
    </location>
</feature>
<feature type="transmembrane region" description="Helical" evidence="1">
    <location>
        <begin position="5"/>
        <end position="26"/>
    </location>
</feature>
<name>A0A229TCG6_9PSEU</name>
<evidence type="ECO:0000313" key="3">
    <source>
        <dbReference type="Proteomes" id="UP000215199"/>
    </source>
</evidence>
<evidence type="ECO:0000313" key="2">
    <source>
        <dbReference type="EMBL" id="OXM68631.1"/>
    </source>
</evidence>
<keyword evidence="1" id="KW-0472">Membrane</keyword>
<feature type="transmembrane region" description="Helical" evidence="1">
    <location>
        <begin position="135"/>
        <end position="156"/>
    </location>
</feature>
<feature type="transmembrane region" description="Helical" evidence="1">
    <location>
        <begin position="171"/>
        <end position="192"/>
    </location>
</feature>
<gene>
    <name evidence="2" type="ORF">CF165_11090</name>
</gene>